<dbReference type="EMBL" id="MLJW01008335">
    <property type="protein sequence ID" value="OIQ64197.1"/>
    <property type="molecule type" value="Genomic_DNA"/>
</dbReference>
<protein>
    <submittedName>
        <fullName evidence="1">Uncharacterized protein</fullName>
    </submittedName>
</protein>
<dbReference type="AlphaFoldDB" id="A0A1J5PKZ0"/>
<accession>A0A1J5PKZ0</accession>
<proteinExistence type="predicted"/>
<name>A0A1J5PKZ0_9ZZZZ</name>
<organism evidence="1">
    <name type="scientific">mine drainage metagenome</name>
    <dbReference type="NCBI Taxonomy" id="410659"/>
    <lineage>
        <taxon>unclassified sequences</taxon>
        <taxon>metagenomes</taxon>
        <taxon>ecological metagenomes</taxon>
    </lineage>
</organism>
<gene>
    <name evidence="1" type="ORF">GALL_542540</name>
</gene>
<sequence length="160" mass="16868">MVTDLVSNAQISGLKPLAGAEAQLLLLIFGGGTAAKAADGAFVALVQDVDLPLNPRVAPVVEDAVGVQLKGDAAIGVDARHHAARRLHTLVVAAVGKKRHRIRFFRQQRGIKSVAGSAALCRRIVADTGAVVLIELQVQRQVAGEQQRAEHIKPGVLEVQ</sequence>
<evidence type="ECO:0000313" key="1">
    <source>
        <dbReference type="EMBL" id="OIQ64197.1"/>
    </source>
</evidence>
<comment type="caution">
    <text evidence="1">The sequence shown here is derived from an EMBL/GenBank/DDBJ whole genome shotgun (WGS) entry which is preliminary data.</text>
</comment>
<reference evidence="1" key="1">
    <citation type="submission" date="2016-10" db="EMBL/GenBank/DDBJ databases">
        <title>Sequence of Gallionella enrichment culture.</title>
        <authorList>
            <person name="Poehlein A."/>
            <person name="Muehling M."/>
            <person name="Daniel R."/>
        </authorList>
    </citation>
    <scope>NUCLEOTIDE SEQUENCE</scope>
</reference>